<proteinExistence type="predicted"/>
<name>A0A926CZ41_9FIRM</name>
<dbReference type="Gene3D" id="1.10.10.10">
    <property type="entry name" value="Winged helix-like DNA-binding domain superfamily/Winged helix DNA-binding domain"/>
    <property type="match status" value="1"/>
</dbReference>
<dbReference type="AlphaFoldDB" id="A0A926CZ41"/>
<accession>A0A926CZ41</accession>
<sequence length="196" mass="21993">MKERTIDILMHPLKGRLMLEIWRRGEATTRELGKVCADIPQATLYRHVRGLLDAGVIVVVREQKVRSVKEKVYAVSESFRKENAYSQDQVMTGDQFLALIAHGMANLMEQFTVYRGQKNIDLSGDYVSFRVAGFYASDAEMEQIFMQLGQIISRATANDYAPGRKLRNLATISTPPRTGRCGTPQEEGRGPQGPAK</sequence>
<gene>
    <name evidence="2" type="ORF">H8699_04115</name>
</gene>
<dbReference type="CDD" id="cd00090">
    <property type="entry name" value="HTH_ARSR"/>
    <property type="match status" value="1"/>
</dbReference>
<protein>
    <submittedName>
        <fullName evidence="2">Helix-turn-helix domain-containing protein</fullName>
    </submittedName>
</protein>
<keyword evidence="3" id="KW-1185">Reference proteome</keyword>
<dbReference type="Gene3D" id="6.10.140.2180">
    <property type="match status" value="1"/>
</dbReference>
<organism evidence="2 3">
    <name type="scientific">Luoshenia tenuis</name>
    <dbReference type="NCBI Taxonomy" id="2763654"/>
    <lineage>
        <taxon>Bacteria</taxon>
        <taxon>Bacillati</taxon>
        <taxon>Bacillota</taxon>
        <taxon>Clostridia</taxon>
        <taxon>Christensenellales</taxon>
        <taxon>Christensenellaceae</taxon>
        <taxon>Luoshenia</taxon>
    </lineage>
</organism>
<comment type="caution">
    <text evidence="2">The sequence shown here is derived from an EMBL/GenBank/DDBJ whole genome shotgun (WGS) entry which is preliminary data.</text>
</comment>
<dbReference type="RefSeq" id="WP_249284603.1">
    <property type="nucleotide sequence ID" value="NZ_JACRSO010000001.1"/>
</dbReference>
<feature type="region of interest" description="Disordered" evidence="1">
    <location>
        <begin position="166"/>
        <end position="196"/>
    </location>
</feature>
<dbReference type="SUPFAM" id="SSF46785">
    <property type="entry name" value="Winged helix' DNA-binding domain"/>
    <property type="match status" value="1"/>
</dbReference>
<dbReference type="Proteomes" id="UP000654279">
    <property type="component" value="Unassembled WGS sequence"/>
</dbReference>
<dbReference type="Pfam" id="PF12840">
    <property type="entry name" value="HTH_20"/>
    <property type="match status" value="1"/>
</dbReference>
<reference evidence="2" key="1">
    <citation type="submission" date="2020-08" db="EMBL/GenBank/DDBJ databases">
        <title>Genome public.</title>
        <authorList>
            <person name="Liu C."/>
            <person name="Sun Q."/>
        </authorList>
    </citation>
    <scope>NUCLEOTIDE SEQUENCE</scope>
    <source>
        <strain evidence="2">NSJ-44</strain>
    </source>
</reference>
<dbReference type="InterPro" id="IPR036388">
    <property type="entry name" value="WH-like_DNA-bd_sf"/>
</dbReference>
<dbReference type="InterPro" id="IPR036390">
    <property type="entry name" value="WH_DNA-bd_sf"/>
</dbReference>
<evidence type="ECO:0000313" key="2">
    <source>
        <dbReference type="EMBL" id="MBC8528622.1"/>
    </source>
</evidence>
<evidence type="ECO:0000313" key="3">
    <source>
        <dbReference type="Proteomes" id="UP000654279"/>
    </source>
</evidence>
<evidence type="ECO:0000256" key="1">
    <source>
        <dbReference type="SAM" id="MobiDB-lite"/>
    </source>
</evidence>
<dbReference type="InterPro" id="IPR011991">
    <property type="entry name" value="ArsR-like_HTH"/>
</dbReference>
<dbReference type="EMBL" id="JACRSO010000001">
    <property type="protein sequence ID" value="MBC8528622.1"/>
    <property type="molecule type" value="Genomic_DNA"/>
</dbReference>